<dbReference type="Proteomes" id="UP000281708">
    <property type="component" value="Unassembled WGS sequence"/>
</dbReference>
<comment type="caution">
    <text evidence="2">The sequence shown here is derived from an EMBL/GenBank/DDBJ whole genome shotgun (WGS) entry which is preliminary data.</text>
</comment>
<feature type="transmembrane region" description="Helical" evidence="1">
    <location>
        <begin position="202"/>
        <end position="220"/>
    </location>
</feature>
<dbReference type="AlphaFoldDB" id="A0A3L8NZC5"/>
<dbReference type="InterPro" id="IPR012507">
    <property type="entry name" value="YibE_F"/>
</dbReference>
<dbReference type="Pfam" id="PF07907">
    <property type="entry name" value="YibE_F"/>
    <property type="match status" value="1"/>
</dbReference>
<feature type="transmembrane region" description="Helical" evidence="1">
    <location>
        <begin position="174"/>
        <end position="196"/>
    </location>
</feature>
<feature type="transmembrane region" description="Helical" evidence="1">
    <location>
        <begin position="26"/>
        <end position="47"/>
    </location>
</feature>
<evidence type="ECO:0000313" key="3">
    <source>
        <dbReference type="Proteomes" id="UP000281708"/>
    </source>
</evidence>
<feature type="transmembrane region" description="Helical" evidence="1">
    <location>
        <begin position="152"/>
        <end position="169"/>
    </location>
</feature>
<feature type="transmembrane region" description="Helical" evidence="1">
    <location>
        <begin position="232"/>
        <end position="254"/>
    </location>
</feature>
<accession>A0A3L8NZC5</accession>
<organism evidence="2 3">
    <name type="scientific">Nocardioides mangrovicus</name>
    <dbReference type="NCBI Taxonomy" id="2478913"/>
    <lineage>
        <taxon>Bacteria</taxon>
        <taxon>Bacillati</taxon>
        <taxon>Actinomycetota</taxon>
        <taxon>Actinomycetes</taxon>
        <taxon>Propionibacteriales</taxon>
        <taxon>Nocardioidaceae</taxon>
        <taxon>Nocardioides</taxon>
    </lineage>
</organism>
<name>A0A3L8NZC5_9ACTN</name>
<dbReference type="PANTHER" id="PTHR41771:SF1">
    <property type="entry name" value="MEMBRANE PROTEIN"/>
    <property type="match status" value="1"/>
</dbReference>
<feature type="transmembrane region" description="Helical" evidence="1">
    <location>
        <begin position="331"/>
        <end position="353"/>
    </location>
</feature>
<dbReference type="EMBL" id="RDBE01000010">
    <property type="protein sequence ID" value="RLV47903.1"/>
    <property type="molecule type" value="Genomic_DNA"/>
</dbReference>
<feature type="transmembrane region" description="Helical" evidence="1">
    <location>
        <begin position="274"/>
        <end position="295"/>
    </location>
</feature>
<reference evidence="2 3" key="1">
    <citation type="submission" date="2018-10" db="EMBL/GenBank/DDBJ databases">
        <title>Marmoricola sp. 4Q3S-7 whole genome shotgun sequence.</title>
        <authorList>
            <person name="Li F."/>
        </authorList>
    </citation>
    <scope>NUCLEOTIDE SEQUENCE [LARGE SCALE GENOMIC DNA]</scope>
    <source>
        <strain evidence="2 3">4Q3S-7</strain>
    </source>
</reference>
<keyword evidence="1" id="KW-0472">Membrane</keyword>
<dbReference type="PANTHER" id="PTHR41771">
    <property type="entry name" value="MEMBRANE PROTEIN-RELATED"/>
    <property type="match status" value="1"/>
</dbReference>
<evidence type="ECO:0000313" key="2">
    <source>
        <dbReference type="EMBL" id="RLV47903.1"/>
    </source>
</evidence>
<proteinExistence type="predicted"/>
<feature type="transmembrane region" description="Helical" evidence="1">
    <location>
        <begin position="373"/>
        <end position="396"/>
    </location>
</feature>
<keyword evidence="1" id="KW-1133">Transmembrane helix</keyword>
<evidence type="ECO:0000256" key="1">
    <source>
        <dbReference type="SAM" id="Phobius"/>
    </source>
</evidence>
<dbReference type="OrthoDB" id="5846312at2"/>
<keyword evidence="3" id="KW-1185">Reference proteome</keyword>
<sequence>MAGGHAHAHSSADELSRVPVDPRARVVLVAVLGAVLVATVLGVVQLWPEHKPRAEGGSNAFAAPGVTFHDARVLRVQQPCASVRESEQQTSCGQVVVRVLSGTQRGARTQVPVAPEVSTSGLRAGDTLELLQTPASNGRASTFSFFSVERDLPIGLLAALFVLVVALVARLRGLLALVGLAFGAAVVVLFMLPSLLDGHSGLGVALSGSAAIMFVVLYLAHGLSMRTSAALLGTLVGVAITAVVGLVAIGQTRLSGVSDETGSLLSSYVRDLDFQGLLTCAVIVAGLGVLNDVTITQASAVWELRAVAPNLSRARLFARAMRIGRDHIASTIYTIVFAYAGGALSVLLLLYFYERPPLSLLSTEQIAEEVVRTLASAIGLVLAVPVTTAIAVATVGDRSSSRPLPRDTDPTDPR</sequence>
<keyword evidence="1" id="KW-0812">Transmembrane</keyword>
<dbReference type="RefSeq" id="WP_121807409.1">
    <property type="nucleotide sequence ID" value="NZ_RDBE01000010.1"/>
</dbReference>
<gene>
    <name evidence="2" type="ORF">D9V37_17480</name>
</gene>
<protein>
    <submittedName>
        <fullName evidence="2">YibE/F family protein</fullName>
    </submittedName>
</protein>